<dbReference type="InterPro" id="IPR022941">
    <property type="entry name" value="SRP54"/>
</dbReference>
<evidence type="ECO:0000256" key="10">
    <source>
        <dbReference type="ARBA" id="ARBA00023135"/>
    </source>
</evidence>
<dbReference type="InterPro" id="IPR036225">
    <property type="entry name" value="SRP/SRP_N"/>
</dbReference>
<dbReference type="PROSITE" id="PS00300">
    <property type="entry name" value="SRP54"/>
    <property type="match status" value="1"/>
</dbReference>
<dbReference type="GO" id="GO:0005786">
    <property type="term" value="C:signal recognition particle, endoplasmic reticulum targeting"/>
    <property type="evidence" value="ECO:0007669"/>
    <property type="project" value="UniProtKB-UniRule"/>
</dbReference>
<dbReference type="GO" id="GO:0005525">
    <property type="term" value="F:GTP binding"/>
    <property type="evidence" value="ECO:0007669"/>
    <property type="project" value="UniProtKB-UniRule"/>
</dbReference>
<name>A0A2T0FK60_9ASCO</name>
<sequence length="526" mass="57160">MVLADLGKSINQALSSVTRATGDVDEDTLDAMLNEISMALLKHDVGLAQVAKLKTNIKKKVNIKETLPQNRKRVIQKAVFDELCALVDTQQEVWKPKKGRSNVIMLVGLQGAGKTTTCTKLAVYFQRRGFKTGLVCADTFRAGAFDQLKQNATRAKVPFFGSYTEPDPVVIAKQGVDKFKKDMFDLIIVDTSGRHRQEQDLFDEMVQIGDAVKPDHTLMVLDASIGQAAQLQASAFKEAADFGSIVLTKMDGHAKGGGAISAVAATQTPIAFIGTGEHIHDFETFSPQQFISKLLGIGDIQGLMEHVQTLKLDQKDTIKNLQAGIFTLRDLRTQMENVMKLGPLSKVASMIPGMAQFADQLGGEDSNRRLKAMVYIMDSMTKKELDSDGQIFRDQPTRVVRVAKGSGTAVREVEEVLAQQKMMAGMAKKMGGKDGLMSRMKAMQGGKGDAQMEQMRRRMAQMGGRGGMPDMSQMANMFGGGGGMPDMSQLAGMFGNGGMPSMGDMMNMVNSNPQLQSMMRQFGGGS</sequence>
<comment type="subunit">
    <text evidence="13">Fungal signal recognition particle consists of a 7S RNA molecule (scR1) and at least six protein subunits: srp72, srp68, srp54, sec65, srp21 and srp14.</text>
</comment>
<evidence type="ECO:0000256" key="5">
    <source>
        <dbReference type="ARBA" id="ARBA00022741"/>
    </source>
</evidence>
<organism evidence="15 16">
    <name type="scientific">Wickerhamiella sorbophila</name>
    <dbReference type="NCBI Taxonomy" id="45607"/>
    <lineage>
        <taxon>Eukaryota</taxon>
        <taxon>Fungi</taxon>
        <taxon>Dikarya</taxon>
        <taxon>Ascomycota</taxon>
        <taxon>Saccharomycotina</taxon>
        <taxon>Dipodascomycetes</taxon>
        <taxon>Dipodascales</taxon>
        <taxon>Trichomonascaceae</taxon>
        <taxon>Wickerhamiella</taxon>
    </lineage>
</organism>
<evidence type="ECO:0000256" key="1">
    <source>
        <dbReference type="ARBA" id="ARBA00004240"/>
    </source>
</evidence>
<protein>
    <recommendedName>
        <fullName evidence="13">Signal recognition particle 54 kDa protein</fullName>
    </recommendedName>
</protein>
<proteinExistence type="inferred from homology"/>
<dbReference type="HAMAP" id="MF_00306">
    <property type="entry name" value="SRP54"/>
    <property type="match status" value="1"/>
</dbReference>
<dbReference type="InterPro" id="IPR042101">
    <property type="entry name" value="SRP54_N_sf"/>
</dbReference>
<feature type="domain" description="SRP54-type proteins GTP-binding" evidence="14">
    <location>
        <begin position="269"/>
        <end position="282"/>
    </location>
</feature>
<evidence type="ECO:0000256" key="8">
    <source>
        <dbReference type="ARBA" id="ARBA00022884"/>
    </source>
</evidence>
<comment type="caution">
    <text evidence="15">The sequence shown here is derived from an EMBL/GenBank/DDBJ whole genome shotgun (WGS) entry which is preliminary data.</text>
</comment>
<dbReference type="EMBL" id="NDIQ01000021">
    <property type="protein sequence ID" value="PRT55384.1"/>
    <property type="molecule type" value="Genomic_DNA"/>
</dbReference>
<dbReference type="Gene3D" id="1.10.260.30">
    <property type="entry name" value="Signal recognition particle, SRP54 subunit, M-domain"/>
    <property type="match status" value="1"/>
</dbReference>
<reference evidence="15 16" key="1">
    <citation type="submission" date="2017-04" db="EMBL/GenBank/DDBJ databases">
        <title>Genome sequencing of [Candida] sorbophila.</title>
        <authorList>
            <person name="Ahn J.O."/>
        </authorList>
    </citation>
    <scope>NUCLEOTIDE SEQUENCE [LARGE SCALE GENOMIC DNA]</scope>
    <source>
        <strain evidence="15 16">DS02</strain>
    </source>
</reference>
<evidence type="ECO:0000256" key="6">
    <source>
        <dbReference type="ARBA" id="ARBA00022801"/>
    </source>
</evidence>
<keyword evidence="7 13" id="KW-0256">Endoplasmic reticulum</keyword>
<dbReference type="PANTHER" id="PTHR11564">
    <property type="entry name" value="SIGNAL RECOGNITION PARTICLE 54K PROTEIN SRP54"/>
    <property type="match status" value="1"/>
</dbReference>
<dbReference type="Pfam" id="PF02881">
    <property type="entry name" value="SRP54_N"/>
    <property type="match status" value="1"/>
</dbReference>
<comment type="function">
    <text evidence="13">Signal-recognition-particle (SRP) assembly has a crucial role in targeting secretory proteins to the rough endoplasmic reticulum (ER) membrane. SRP is required for the cotranslational protein translocation for ER import and preferentially recognizes strongly hydrophobic signal sequences. It is involved in targeting the nascent chain-ribosome (RNC) complex to the ER and is proposed to participate in the arrest of nascent chain elongation during membrane targeting. SRP54 binds to the signal sequence of presecretory protein when they emerge from the ribosomes. SRP54 interacts with the scR1 RNA and mediates the association of the resulting SRP-RNC complex with the signal recognition particle receptor (SR) via its alpha subunit SRP101. Both, SRP54 and SRP101, are locked in their GTP bound forms in the SRP-RNC-SR complex, which dissociates upon transferring the signal sequence to the protein-conducting channel (translocon). After signal sequence transfer, SRP54 and SRP101 act as reciprocal GTPase-activating proteins (GAPs), thereby resolving their association.</text>
</comment>
<dbReference type="GO" id="GO:0003924">
    <property type="term" value="F:GTPase activity"/>
    <property type="evidence" value="ECO:0007669"/>
    <property type="project" value="UniProtKB-UniRule"/>
</dbReference>
<dbReference type="SUPFAM" id="SSF47446">
    <property type="entry name" value="Signal peptide-binding domain"/>
    <property type="match status" value="1"/>
</dbReference>
<evidence type="ECO:0000256" key="11">
    <source>
        <dbReference type="ARBA" id="ARBA00023274"/>
    </source>
</evidence>
<dbReference type="GO" id="GO:0008312">
    <property type="term" value="F:7S RNA binding"/>
    <property type="evidence" value="ECO:0007669"/>
    <property type="project" value="UniProtKB-UniRule"/>
</dbReference>
<dbReference type="InterPro" id="IPR006325">
    <property type="entry name" value="SRP54_euk"/>
</dbReference>
<evidence type="ECO:0000313" key="16">
    <source>
        <dbReference type="Proteomes" id="UP000238350"/>
    </source>
</evidence>
<dbReference type="GO" id="GO:0005829">
    <property type="term" value="C:cytosol"/>
    <property type="evidence" value="ECO:0007669"/>
    <property type="project" value="TreeGrafter"/>
</dbReference>
<dbReference type="NCBIfam" id="TIGR01425">
    <property type="entry name" value="SRP54_euk"/>
    <property type="match status" value="1"/>
</dbReference>
<comment type="catalytic activity">
    <reaction evidence="12">
        <text>GTP + H2O = GDP + phosphate + H(+)</text>
        <dbReference type="Rhea" id="RHEA:19669"/>
        <dbReference type="ChEBI" id="CHEBI:15377"/>
        <dbReference type="ChEBI" id="CHEBI:15378"/>
        <dbReference type="ChEBI" id="CHEBI:37565"/>
        <dbReference type="ChEBI" id="CHEBI:43474"/>
        <dbReference type="ChEBI" id="CHEBI:58189"/>
        <dbReference type="EC" id="3.6.5.4"/>
    </reaction>
    <physiologicalReaction direction="left-to-right" evidence="12">
        <dbReference type="Rhea" id="RHEA:19670"/>
    </physiologicalReaction>
</comment>
<dbReference type="Proteomes" id="UP000238350">
    <property type="component" value="Unassembled WGS sequence"/>
</dbReference>
<dbReference type="GO" id="GO:0005783">
    <property type="term" value="C:endoplasmic reticulum"/>
    <property type="evidence" value="ECO:0007669"/>
    <property type="project" value="UniProtKB-SubCell"/>
</dbReference>
<dbReference type="PANTHER" id="PTHR11564:SF5">
    <property type="entry name" value="SIGNAL RECOGNITION PARTICLE SUBUNIT SRP54"/>
    <property type="match status" value="1"/>
</dbReference>
<evidence type="ECO:0000259" key="14">
    <source>
        <dbReference type="PROSITE" id="PS00300"/>
    </source>
</evidence>
<keyword evidence="16" id="KW-1185">Reference proteome</keyword>
<dbReference type="SUPFAM" id="SSF52540">
    <property type="entry name" value="P-loop containing nucleoside triphosphate hydrolases"/>
    <property type="match status" value="1"/>
</dbReference>
<keyword evidence="4 13" id="KW-0963">Cytoplasm</keyword>
<evidence type="ECO:0000256" key="4">
    <source>
        <dbReference type="ARBA" id="ARBA00022490"/>
    </source>
</evidence>
<dbReference type="CDD" id="cd17875">
    <property type="entry name" value="SRP54_G"/>
    <property type="match status" value="1"/>
</dbReference>
<evidence type="ECO:0000313" key="15">
    <source>
        <dbReference type="EMBL" id="PRT55384.1"/>
    </source>
</evidence>
<evidence type="ECO:0000256" key="7">
    <source>
        <dbReference type="ARBA" id="ARBA00022824"/>
    </source>
</evidence>
<dbReference type="InterPro" id="IPR003593">
    <property type="entry name" value="AAA+_ATPase"/>
</dbReference>
<evidence type="ECO:0000256" key="2">
    <source>
        <dbReference type="ARBA" id="ARBA00004496"/>
    </source>
</evidence>
<keyword evidence="9 13" id="KW-0342">GTP-binding</keyword>
<accession>A0A2T0FK60</accession>
<keyword evidence="10 13" id="KW-0733">Signal recognition particle</keyword>
<comment type="subcellular location">
    <subcellularLocation>
        <location evidence="2 13">Cytoplasm</location>
    </subcellularLocation>
    <subcellularLocation>
        <location evidence="1 13">Endoplasmic reticulum</location>
    </subcellularLocation>
</comment>
<evidence type="ECO:0000256" key="3">
    <source>
        <dbReference type="ARBA" id="ARBA00005450"/>
    </source>
</evidence>
<comment type="domain">
    <text evidence="13">The NG domain, also named G domain, is a special guanosine triphosphatase (GTPase) domain, which binds GTP and forms a guanosine 5'-triphosphate (GTP)-dependent complex with a homologous NG domain in the SRP receptor subunit srp101. The two NG domains undergo cooperative rearrangements upon their assembly, which culminate in the reciprocal activation of the GTPase activity of one another. SRP receptor compaction upon binding with cargo-loaded SRP and GTPase rearrangement drive SRP-mediated cotranslational protein translocation into the ER.</text>
</comment>
<evidence type="ECO:0000256" key="12">
    <source>
        <dbReference type="ARBA" id="ARBA00048157"/>
    </source>
</evidence>
<dbReference type="GeneID" id="36516752"/>
<keyword evidence="8 13" id="KW-0694">RNA-binding</keyword>
<keyword evidence="5 13" id="KW-0547">Nucleotide-binding</keyword>
<gene>
    <name evidence="15" type="ORF">B9G98_03004</name>
</gene>
<dbReference type="SMART" id="SM00962">
    <property type="entry name" value="SRP54"/>
    <property type="match status" value="1"/>
</dbReference>
<dbReference type="FunFam" id="1.10.260.30:FF:000003">
    <property type="entry name" value="Signal recognition particle 54 kDa protein"/>
    <property type="match status" value="1"/>
</dbReference>
<dbReference type="InterPro" id="IPR004125">
    <property type="entry name" value="Signal_recog_particle_SRP54_M"/>
</dbReference>
<dbReference type="OrthoDB" id="10250817at2759"/>
<keyword evidence="6" id="KW-0378">Hydrolase</keyword>
<dbReference type="Pfam" id="PF00448">
    <property type="entry name" value="SRP54"/>
    <property type="match status" value="1"/>
</dbReference>
<dbReference type="InterPro" id="IPR000897">
    <property type="entry name" value="SRP54_GTPase_dom"/>
</dbReference>
<dbReference type="GO" id="GO:0006616">
    <property type="term" value="P:SRP-dependent cotranslational protein targeting to membrane, translocation"/>
    <property type="evidence" value="ECO:0007669"/>
    <property type="project" value="TreeGrafter"/>
</dbReference>
<comment type="similarity">
    <text evidence="3 13">Belongs to the GTP-binding SRP family. SRP54 subfamily.</text>
</comment>
<dbReference type="GO" id="GO:0030942">
    <property type="term" value="F:endoplasmic reticulum signal peptide binding"/>
    <property type="evidence" value="ECO:0007669"/>
    <property type="project" value="TreeGrafter"/>
</dbReference>
<comment type="domain">
    <text evidence="13">The M domain binds the 7SL RNA and the signal sequence of presecretory proteins.</text>
</comment>
<dbReference type="Gene3D" id="1.20.120.140">
    <property type="entry name" value="Signal recognition particle SRP54, nucleotide-binding domain"/>
    <property type="match status" value="1"/>
</dbReference>
<dbReference type="InterPro" id="IPR027417">
    <property type="entry name" value="P-loop_NTPase"/>
</dbReference>
<dbReference type="SUPFAM" id="SSF47364">
    <property type="entry name" value="Domain of the SRP/SRP receptor G-proteins"/>
    <property type="match status" value="1"/>
</dbReference>
<dbReference type="Gene3D" id="3.40.50.300">
    <property type="entry name" value="P-loop containing nucleotide triphosphate hydrolases"/>
    <property type="match status" value="1"/>
</dbReference>
<keyword evidence="11 13" id="KW-0687">Ribonucleoprotein</keyword>
<dbReference type="AlphaFoldDB" id="A0A2T0FK60"/>
<dbReference type="InterPro" id="IPR013822">
    <property type="entry name" value="Signal_recog_particl_SRP54_hlx"/>
</dbReference>
<dbReference type="RefSeq" id="XP_024665329.1">
    <property type="nucleotide sequence ID" value="XM_024809561.1"/>
</dbReference>
<evidence type="ECO:0000256" key="13">
    <source>
        <dbReference type="RuleBase" id="RU364034"/>
    </source>
</evidence>
<dbReference type="Pfam" id="PF02978">
    <property type="entry name" value="SRP_SPB"/>
    <property type="match status" value="1"/>
</dbReference>
<dbReference type="FunFam" id="3.40.50.300:FF:000022">
    <property type="entry name" value="Signal recognition particle 54 kDa subunit"/>
    <property type="match status" value="1"/>
</dbReference>
<dbReference type="SMART" id="SM00382">
    <property type="entry name" value="AAA"/>
    <property type="match status" value="1"/>
</dbReference>
<dbReference type="STRING" id="45607.A0A2T0FK60"/>
<dbReference type="SMART" id="SM00963">
    <property type="entry name" value="SRP54_N"/>
    <property type="match status" value="1"/>
</dbReference>
<dbReference type="InterPro" id="IPR036891">
    <property type="entry name" value="Signal_recog_part_SRP54_M_sf"/>
</dbReference>
<evidence type="ECO:0000256" key="9">
    <source>
        <dbReference type="ARBA" id="ARBA00023134"/>
    </source>
</evidence>